<protein>
    <submittedName>
        <fullName evidence="1">Uncharacterized protein</fullName>
    </submittedName>
</protein>
<sequence>MPTASPGGGTKAPQKPTLGYDFMPVIYEGLEDADSRLRKDQWTLATPERMRLPREGFVSSRGSRQSAGARPMAAPTCLLSVSSCPSDSQ</sequence>
<reference evidence="1" key="1">
    <citation type="submission" date="2023-05" db="EMBL/GenBank/DDBJ databases">
        <authorList>
            <consortium name="ELIXIR-Norway"/>
        </authorList>
    </citation>
    <scope>NUCLEOTIDE SEQUENCE</scope>
</reference>
<reference evidence="1" key="2">
    <citation type="submission" date="2025-03" db="EMBL/GenBank/DDBJ databases">
        <authorList>
            <consortium name="ELIXIR-Norway"/>
            <consortium name="Elixir Norway"/>
        </authorList>
    </citation>
    <scope>NUCLEOTIDE SEQUENCE</scope>
</reference>
<name>A0AC59YPJ3_RANTA</name>
<evidence type="ECO:0000313" key="1">
    <source>
        <dbReference type="EMBL" id="CAM9850663.1"/>
    </source>
</evidence>
<evidence type="ECO:0000313" key="2">
    <source>
        <dbReference type="Proteomes" id="UP001162501"/>
    </source>
</evidence>
<dbReference type="Proteomes" id="UP001162501">
    <property type="component" value="Chromosome 19"/>
</dbReference>
<dbReference type="EMBL" id="OX596103">
    <property type="protein sequence ID" value="CAM9850663.1"/>
    <property type="molecule type" value="Genomic_DNA"/>
</dbReference>
<proteinExistence type="predicted"/>
<accession>A0AC59YPJ3</accession>
<organism evidence="1 2">
    <name type="scientific">Rangifer tarandus platyrhynchus</name>
    <name type="common">Svalbard reindeer</name>
    <dbReference type="NCBI Taxonomy" id="3082113"/>
    <lineage>
        <taxon>Eukaryota</taxon>
        <taxon>Metazoa</taxon>
        <taxon>Chordata</taxon>
        <taxon>Craniata</taxon>
        <taxon>Vertebrata</taxon>
        <taxon>Euteleostomi</taxon>
        <taxon>Mammalia</taxon>
        <taxon>Eutheria</taxon>
        <taxon>Laurasiatheria</taxon>
        <taxon>Artiodactyla</taxon>
        <taxon>Ruminantia</taxon>
        <taxon>Pecora</taxon>
        <taxon>Cervidae</taxon>
        <taxon>Odocoileinae</taxon>
        <taxon>Rangifer</taxon>
    </lineage>
</organism>
<gene>
    <name evidence="1" type="ORF">MRATA1EN22A_LOCUS8344</name>
</gene>